<dbReference type="AlphaFoldDB" id="A0A9X2B8R0"/>
<dbReference type="GO" id="GO:0003677">
    <property type="term" value="F:DNA binding"/>
    <property type="evidence" value="ECO:0007669"/>
    <property type="project" value="UniProtKB-KW"/>
</dbReference>
<evidence type="ECO:0000256" key="4">
    <source>
        <dbReference type="ARBA" id="ARBA00023163"/>
    </source>
</evidence>
<keyword evidence="2" id="KW-0805">Transcription regulation</keyword>
<dbReference type="Gene3D" id="1.10.10.10">
    <property type="entry name" value="Winged helix-like DNA-binding domain superfamily/Winged helix DNA-binding domain"/>
    <property type="match status" value="1"/>
</dbReference>
<dbReference type="Gene3D" id="3.40.190.290">
    <property type="match status" value="1"/>
</dbReference>
<comment type="similarity">
    <text evidence="1">Belongs to the LysR transcriptional regulatory family.</text>
</comment>
<proteinExistence type="inferred from homology"/>
<dbReference type="InterPro" id="IPR050950">
    <property type="entry name" value="HTH-type_LysR_regulators"/>
</dbReference>
<protein>
    <submittedName>
        <fullName evidence="6">LysR family transcriptional regulator</fullName>
    </submittedName>
</protein>
<dbReference type="InterPro" id="IPR036390">
    <property type="entry name" value="WH_DNA-bd_sf"/>
</dbReference>
<evidence type="ECO:0000256" key="1">
    <source>
        <dbReference type="ARBA" id="ARBA00009437"/>
    </source>
</evidence>
<dbReference type="GO" id="GO:0005829">
    <property type="term" value="C:cytosol"/>
    <property type="evidence" value="ECO:0007669"/>
    <property type="project" value="TreeGrafter"/>
</dbReference>
<keyword evidence="3" id="KW-0238">DNA-binding</keyword>
<reference evidence="6" key="1">
    <citation type="submission" date="2022-04" db="EMBL/GenBank/DDBJ databases">
        <title>Paenibacillus mangrovi sp. nov., a novel endophytic bacterium isolated from bark of Kandelia candel.</title>
        <authorList>
            <person name="Tuo L."/>
        </authorList>
    </citation>
    <scope>NUCLEOTIDE SEQUENCE</scope>
    <source>
        <strain evidence="6">KQZ6P-2</strain>
    </source>
</reference>
<evidence type="ECO:0000256" key="3">
    <source>
        <dbReference type="ARBA" id="ARBA00023125"/>
    </source>
</evidence>
<dbReference type="GO" id="GO:0003700">
    <property type="term" value="F:DNA-binding transcription factor activity"/>
    <property type="evidence" value="ECO:0007669"/>
    <property type="project" value="InterPro"/>
</dbReference>
<dbReference type="CDD" id="cd05466">
    <property type="entry name" value="PBP2_LTTR_substrate"/>
    <property type="match status" value="1"/>
</dbReference>
<dbReference type="Proteomes" id="UP001139347">
    <property type="component" value="Unassembled WGS sequence"/>
</dbReference>
<dbReference type="InterPro" id="IPR036388">
    <property type="entry name" value="WH-like_DNA-bd_sf"/>
</dbReference>
<dbReference type="Pfam" id="PF03466">
    <property type="entry name" value="LysR_substrate"/>
    <property type="match status" value="1"/>
</dbReference>
<accession>A0A9X2B8R0</accession>
<gene>
    <name evidence="6" type="ORF">MUG84_24220</name>
</gene>
<dbReference type="RefSeq" id="WP_244730189.1">
    <property type="nucleotide sequence ID" value="NZ_JALIRP010000015.1"/>
</dbReference>
<name>A0A9X2B8R0_9BACL</name>
<sequence length="307" mass="34511">MSLIKYEVLQKVVEQGSLTKAAEILGLTQSGVSHAILSLESEFGFSLLSRSRSGVKLTYNGERVLKYIQDMLMVQEQLKQEVALINGLEVGTIRIGTFTSISVQWLPGMIRQFLSQHPNIEVRLFEGDYHEIEEWLLKGEIDFGFVSLPTMDSFHIIPLRNDRMLCIMPPDHPLAGQSVVRYSEIADEPFIMPKDGSDYDVRRVLRKGKIKPPVPFQAADDYAIIAMVENGLGISILPEMILQGRTNKIVALELEDKSFRSLGIALNTAKISTPATEKLIRTAQKWLTGWQPKYQTEFREPDTGTGS</sequence>
<dbReference type="EMBL" id="JALIRP010000015">
    <property type="protein sequence ID" value="MCJ8014793.1"/>
    <property type="molecule type" value="Genomic_DNA"/>
</dbReference>
<feature type="domain" description="HTH lysR-type" evidence="5">
    <location>
        <begin position="1"/>
        <end position="58"/>
    </location>
</feature>
<keyword evidence="4" id="KW-0804">Transcription</keyword>
<keyword evidence="7" id="KW-1185">Reference proteome</keyword>
<evidence type="ECO:0000256" key="2">
    <source>
        <dbReference type="ARBA" id="ARBA00023015"/>
    </source>
</evidence>
<evidence type="ECO:0000259" key="5">
    <source>
        <dbReference type="PROSITE" id="PS50931"/>
    </source>
</evidence>
<dbReference type="PROSITE" id="PS50931">
    <property type="entry name" value="HTH_LYSR"/>
    <property type="match status" value="1"/>
</dbReference>
<dbReference type="PRINTS" id="PR00039">
    <property type="entry name" value="HTHLYSR"/>
</dbReference>
<evidence type="ECO:0000313" key="6">
    <source>
        <dbReference type="EMBL" id="MCJ8014793.1"/>
    </source>
</evidence>
<organism evidence="6 7">
    <name type="scientific">Paenibacillus mangrovi</name>
    <dbReference type="NCBI Taxonomy" id="2931978"/>
    <lineage>
        <taxon>Bacteria</taxon>
        <taxon>Bacillati</taxon>
        <taxon>Bacillota</taxon>
        <taxon>Bacilli</taxon>
        <taxon>Bacillales</taxon>
        <taxon>Paenibacillaceae</taxon>
        <taxon>Paenibacillus</taxon>
    </lineage>
</organism>
<dbReference type="InterPro" id="IPR005119">
    <property type="entry name" value="LysR_subst-bd"/>
</dbReference>
<comment type="caution">
    <text evidence="6">The sequence shown here is derived from an EMBL/GenBank/DDBJ whole genome shotgun (WGS) entry which is preliminary data.</text>
</comment>
<dbReference type="SUPFAM" id="SSF53850">
    <property type="entry name" value="Periplasmic binding protein-like II"/>
    <property type="match status" value="1"/>
</dbReference>
<evidence type="ECO:0000313" key="7">
    <source>
        <dbReference type="Proteomes" id="UP001139347"/>
    </source>
</evidence>
<dbReference type="PANTHER" id="PTHR30419:SF24">
    <property type="entry name" value="HTH-TYPE TRANSCRIPTIONAL REGULATOR CZCR"/>
    <property type="match status" value="1"/>
</dbReference>
<dbReference type="InterPro" id="IPR000847">
    <property type="entry name" value="LysR_HTH_N"/>
</dbReference>
<dbReference type="Pfam" id="PF00126">
    <property type="entry name" value="HTH_1"/>
    <property type="match status" value="1"/>
</dbReference>
<dbReference type="SUPFAM" id="SSF46785">
    <property type="entry name" value="Winged helix' DNA-binding domain"/>
    <property type="match status" value="1"/>
</dbReference>
<dbReference type="PANTHER" id="PTHR30419">
    <property type="entry name" value="HTH-TYPE TRANSCRIPTIONAL REGULATOR YBHD"/>
    <property type="match status" value="1"/>
</dbReference>